<protein>
    <submittedName>
        <fullName evidence="1">Uncharacterized protein</fullName>
    </submittedName>
</protein>
<reference evidence="1 2" key="1">
    <citation type="submission" date="2015-09" db="EMBL/GenBank/DDBJ databases">
        <title>Draft genome of a European isolate of the apple canker pathogen Neonectria ditissima.</title>
        <authorList>
            <person name="Gomez-Cortecero A."/>
            <person name="Harrison R.J."/>
            <person name="Armitage A.D."/>
        </authorList>
    </citation>
    <scope>NUCLEOTIDE SEQUENCE [LARGE SCALE GENOMIC DNA]</scope>
    <source>
        <strain evidence="1 2">R09/05</strain>
    </source>
</reference>
<gene>
    <name evidence="1" type="ORF">AK830_g4046</name>
</gene>
<organism evidence="1 2">
    <name type="scientific">Neonectria ditissima</name>
    <dbReference type="NCBI Taxonomy" id="78410"/>
    <lineage>
        <taxon>Eukaryota</taxon>
        <taxon>Fungi</taxon>
        <taxon>Dikarya</taxon>
        <taxon>Ascomycota</taxon>
        <taxon>Pezizomycotina</taxon>
        <taxon>Sordariomycetes</taxon>
        <taxon>Hypocreomycetidae</taxon>
        <taxon>Hypocreales</taxon>
        <taxon>Nectriaceae</taxon>
        <taxon>Neonectria</taxon>
    </lineage>
</organism>
<evidence type="ECO:0000313" key="2">
    <source>
        <dbReference type="Proteomes" id="UP000050424"/>
    </source>
</evidence>
<dbReference type="EMBL" id="LKCW01000047">
    <property type="protein sequence ID" value="KPM42508.1"/>
    <property type="molecule type" value="Genomic_DNA"/>
</dbReference>
<dbReference type="AlphaFoldDB" id="A0A0N8H7R5"/>
<name>A0A0N8H7R5_9HYPO</name>
<sequence>MSMPRDLTVHGIGRLGITIQGQGPLEENSLEFTGLASAIHAGLSLLEKADGRQAMHSVGVTVVREWDRLGTFRFGGDVTQMSTYVDQFLHALRSDFPRVLLGSLGGPDVIAESRRIPGWDGNLLRYAPKKAGGIYYNMSKVSHMAAAARQANDSDSHGRKMTTRHRTYLFMLAVATAHELTHLFVGYLAQGHDTVVSYTPPAVSYLNYAGLNDMYGHMLTGESGRVLESRLFGGSIEFYRDISDDKDQAGIPYILDSDANAWKIDQNCLVQLVTRIEEFDTFPFATTGGALTFEDRQARGLLSLGAAGSQGGTFMRARQG</sequence>
<proteinExistence type="predicted"/>
<evidence type="ECO:0000313" key="1">
    <source>
        <dbReference type="EMBL" id="KPM42508.1"/>
    </source>
</evidence>
<dbReference type="OrthoDB" id="5290015at2759"/>
<accession>A0A0N8H7R5</accession>
<comment type="caution">
    <text evidence="1">The sequence shown here is derived from an EMBL/GenBank/DDBJ whole genome shotgun (WGS) entry which is preliminary data.</text>
</comment>
<keyword evidence="2" id="KW-1185">Reference proteome</keyword>
<dbReference type="Proteomes" id="UP000050424">
    <property type="component" value="Unassembled WGS sequence"/>
</dbReference>